<dbReference type="RefSeq" id="WP_153758925.1">
    <property type="nucleotide sequence ID" value="NZ_CP045851.1"/>
</dbReference>
<dbReference type="GO" id="GO:0016791">
    <property type="term" value="F:phosphatase activity"/>
    <property type="evidence" value="ECO:0007669"/>
    <property type="project" value="TreeGrafter"/>
</dbReference>
<dbReference type="EMBL" id="CP045851">
    <property type="protein sequence ID" value="QGG94817.1"/>
    <property type="molecule type" value="Genomic_DNA"/>
</dbReference>
<dbReference type="AlphaFoldDB" id="A0A5Q2RL82"/>
<dbReference type="InterPro" id="IPR050275">
    <property type="entry name" value="PGM_Phosphatase"/>
</dbReference>
<reference evidence="2 3" key="1">
    <citation type="submission" date="2019-11" db="EMBL/GenBank/DDBJ databases">
        <authorList>
            <person name="He Y."/>
        </authorList>
    </citation>
    <scope>NUCLEOTIDE SEQUENCE [LARGE SCALE GENOMIC DNA]</scope>
    <source>
        <strain evidence="2 3">SCSIO 58843</strain>
    </source>
</reference>
<sequence length="182" mass="18922">MPRLHLVRHGAAAAGYSEDPDPGLDDMGRVQAVQVAAALATKGPLPILVSPLRRCRETAAPLEALWGATATVEAGVAEVAAPTDDLAERGAWLRRAMAGTWDELEDAPRAWRTRLLDTLAAVGTDTVVVTHFIAINAVLGAASADDRVLVARLDNGSITTVDAGPDGFEVVSAGPIADTEVL</sequence>
<dbReference type="SUPFAM" id="SSF53254">
    <property type="entry name" value="Phosphoglycerate mutase-like"/>
    <property type="match status" value="1"/>
</dbReference>
<evidence type="ECO:0000313" key="2">
    <source>
        <dbReference type="EMBL" id="QGG94817.1"/>
    </source>
</evidence>
<dbReference type="PANTHER" id="PTHR48100:SF1">
    <property type="entry name" value="HISTIDINE PHOSPHATASE FAMILY PROTEIN-RELATED"/>
    <property type="match status" value="1"/>
</dbReference>
<dbReference type="InterPro" id="IPR029033">
    <property type="entry name" value="His_PPase_superfam"/>
</dbReference>
<dbReference type="Pfam" id="PF00300">
    <property type="entry name" value="His_Phos_1"/>
    <property type="match status" value="1"/>
</dbReference>
<accession>A0A5Q2RL82</accession>
<dbReference type="Gene3D" id="3.40.50.1240">
    <property type="entry name" value="Phosphoglycerate mutase-like"/>
    <property type="match status" value="1"/>
</dbReference>
<protein>
    <submittedName>
        <fullName evidence="2">Histidine phosphatase family protein</fullName>
    </submittedName>
</protein>
<dbReference type="GO" id="GO:0005737">
    <property type="term" value="C:cytoplasm"/>
    <property type="evidence" value="ECO:0007669"/>
    <property type="project" value="TreeGrafter"/>
</dbReference>
<evidence type="ECO:0000256" key="1">
    <source>
        <dbReference type="SAM" id="MobiDB-lite"/>
    </source>
</evidence>
<dbReference type="SMART" id="SM00855">
    <property type="entry name" value="PGAM"/>
    <property type="match status" value="1"/>
</dbReference>
<evidence type="ECO:0000313" key="3">
    <source>
        <dbReference type="Proteomes" id="UP000334019"/>
    </source>
</evidence>
<dbReference type="InterPro" id="IPR013078">
    <property type="entry name" value="His_Pase_superF_clade-1"/>
</dbReference>
<dbReference type="Proteomes" id="UP000334019">
    <property type="component" value="Chromosome"/>
</dbReference>
<organism evidence="2 3">
    <name type="scientific">Actinomarinicola tropica</name>
    <dbReference type="NCBI Taxonomy" id="2789776"/>
    <lineage>
        <taxon>Bacteria</taxon>
        <taxon>Bacillati</taxon>
        <taxon>Actinomycetota</taxon>
        <taxon>Acidimicrobiia</taxon>
        <taxon>Acidimicrobiales</taxon>
        <taxon>Iamiaceae</taxon>
        <taxon>Actinomarinicola</taxon>
    </lineage>
</organism>
<dbReference type="PANTHER" id="PTHR48100">
    <property type="entry name" value="BROAD-SPECIFICITY PHOSPHATASE YOR283W-RELATED"/>
    <property type="match status" value="1"/>
</dbReference>
<name>A0A5Q2RL82_9ACTN</name>
<feature type="region of interest" description="Disordered" evidence="1">
    <location>
        <begin position="1"/>
        <end position="25"/>
    </location>
</feature>
<proteinExistence type="predicted"/>
<gene>
    <name evidence="2" type="ORF">GH723_06680</name>
</gene>
<keyword evidence="3" id="KW-1185">Reference proteome</keyword>
<dbReference type="KEGG" id="atq:GH723_06680"/>
<dbReference type="CDD" id="cd07067">
    <property type="entry name" value="HP_PGM_like"/>
    <property type="match status" value="1"/>
</dbReference>